<dbReference type="PANTHER" id="PTHR45982">
    <property type="entry name" value="REGULATOR OF CHROMOSOME CONDENSATION"/>
    <property type="match status" value="1"/>
</dbReference>
<reference evidence="1" key="1">
    <citation type="submission" date="2020-07" db="EMBL/GenBank/DDBJ databases">
        <title>Vallitalea pronyensis genome.</title>
        <authorList>
            <person name="Postec A."/>
        </authorList>
    </citation>
    <scope>NUCLEOTIDE SEQUENCE</scope>
    <source>
        <strain evidence="1">FatNI3</strain>
    </source>
</reference>
<proteinExistence type="predicted"/>
<dbReference type="RefSeq" id="WP_212696932.1">
    <property type="nucleotide sequence ID" value="NZ_CP058649.1"/>
</dbReference>
<organism evidence="1 2">
    <name type="scientific">Vallitalea pronyensis</name>
    <dbReference type="NCBI Taxonomy" id="1348613"/>
    <lineage>
        <taxon>Bacteria</taxon>
        <taxon>Bacillati</taxon>
        <taxon>Bacillota</taxon>
        <taxon>Clostridia</taxon>
        <taxon>Lachnospirales</taxon>
        <taxon>Vallitaleaceae</taxon>
        <taxon>Vallitalea</taxon>
    </lineage>
</organism>
<dbReference type="Proteomes" id="UP000683246">
    <property type="component" value="Chromosome"/>
</dbReference>
<evidence type="ECO:0000313" key="2">
    <source>
        <dbReference type="Proteomes" id="UP000683246"/>
    </source>
</evidence>
<protein>
    <submittedName>
        <fullName evidence="1">Uncharacterized protein</fullName>
    </submittedName>
</protein>
<evidence type="ECO:0000313" key="1">
    <source>
        <dbReference type="EMBL" id="QUI21462.1"/>
    </source>
</evidence>
<dbReference type="PANTHER" id="PTHR45982:SF1">
    <property type="entry name" value="REGULATOR OF CHROMOSOME CONDENSATION"/>
    <property type="match status" value="1"/>
</dbReference>
<dbReference type="InterPro" id="IPR051553">
    <property type="entry name" value="Ran_GTPase-activating"/>
</dbReference>
<gene>
    <name evidence="1" type="ORF">HZI73_03795</name>
</gene>
<dbReference type="AlphaFoldDB" id="A0A8J8SFL6"/>
<sequence length="922" mass="101201">MKKQIVKITTLVIIMTMVIITGNFTCVLASEAEGIDMFTHQYRTFIQYADGTIKGSGLDREGSLGVGSDTLTVSDYDYKSSLTNVIGIPTSSRIKKVLNTQRLACILTEEGNVYISGDSLSAAMGTPVNSVEAGKFHKVDFPVVEDVYLSFGGNEIVGLTKDGQVWYVGSDPNGISDKYPATANRLMGIDAVVAFEARGVFFIKENGELWQVQSHDTVPIKLSGFNTVKSICTHTGSNFVLEDNGNLIAWGDNYSNIISDTDGAIDLDNKVIFDTDVKEFKDTYYIKNSGDIYFKYNNKYRLIGNLKNQGIDIVKIASGKSIAIIGNDGYLYTAGYNYYGSLATGDNVDKTELTKITTVPHLIDVIVDQNIYVLDKDGKLYGAGKELYTLSGKEQSYSLKYIMDNTNTLSTNSFFTYFFVDNDNKLYICGYNKGQLGTGTKTNIEFIKQHSESIGSINGTEVKNIEVVPEISYSKNILIEDETNNGNILDDIIMTLTNDYFTGNNNDDFVLDNKVTVNNVPSGIVAKVNKDSDSQVTLSLEGNADNHDLVDSLTNLEIVFSDLAFEKGNANNVVGSTKSDITINFLDPSHITYTSKELIENSTNDGSISTIISASLHTNKFNENIGEDLVEKGKVTVQNCPDGLTVKVKLNSDNNATISLVGNAINHTSENNISDLKIIFEDSLFLNQNDLNIQDKSVDLSIKFIDSPNVKFSSNEFNEVITNNGIIGNAIDIVLQGDTFTGINGDDVLNNIEVIGSIPDGLTLKATKIDDTKITLALDGIANDHSISSNTKITLNIKDTAFSNISASDIIGSSTIININFIDTLNREKVESSISTAENSELREDYNNAIQLYDLLIDNDKSDLQLRLKYVQVNVNLKEADQLLLTAEETKNEDDITLAQVKVDFIKLLKDMLPDESVRLSE</sequence>
<name>A0A8J8SFL6_9FIRM</name>
<keyword evidence="2" id="KW-1185">Reference proteome</keyword>
<dbReference type="KEGG" id="vpy:HZI73_03795"/>
<dbReference type="SUPFAM" id="SSF50985">
    <property type="entry name" value="RCC1/BLIP-II"/>
    <property type="match status" value="2"/>
</dbReference>
<dbReference type="EMBL" id="CP058649">
    <property type="protein sequence ID" value="QUI21462.1"/>
    <property type="molecule type" value="Genomic_DNA"/>
</dbReference>
<dbReference type="InterPro" id="IPR009091">
    <property type="entry name" value="RCC1/BLIP-II"/>
</dbReference>
<accession>A0A8J8SFL6</accession>
<dbReference type="Gene3D" id="2.130.10.30">
    <property type="entry name" value="Regulator of chromosome condensation 1/beta-lactamase-inhibitor protein II"/>
    <property type="match status" value="2"/>
</dbReference>